<accession>A0ABV0PBJ8</accession>
<proteinExistence type="predicted"/>
<dbReference type="Proteomes" id="UP001476798">
    <property type="component" value="Unassembled WGS sequence"/>
</dbReference>
<evidence type="ECO:0000256" key="3">
    <source>
        <dbReference type="SAM" id="MobiDB-lite"/>
    </source>
</evidence>
<protein>
    <recommendedName>
        <fullName evidence="6">EF-hand domain-containing protein</fullName>
    </recommendedName>
</protein>
<dbReference type="EMBL" id="JAHRIO010070211">
    <property type="protein sequence ID" value="MEQ2180835.1"/>
    <property type="molecule type" value="Genomic_DNA"/>
</dbReference>
<reference evidence="4 5" key="1">
    <citation type="submission" date="2021-06" db="EMBL/GenBank/DDBJ databases">
        <authorList>
            <person name="Palmer J.M."/>
        </authorList>
    </citation>
    <scope>NUCLEOTIDE SEQUENCE [LARGE SCALE GENOMIC DNA]</scope>
    <source>
        <strain evidence="4 5">GA_2019</strain>
        <tissue evidence="4">Muscle</tissue>
    </source>
</reference>
<evidence type="ECO:0000313" key="5">
    <source>
        <dbReference type="Proteomes" id="UP001476798"/>
    </source>
</evidence>
<keyword evidence="2" id="KW-0106">Calcium</keyword>
<keyword evidence="1" id="KW-0479">Metal-binding</keyword>
<evidence type="ECO:0000313" key="4">
    <source>
        <dbReference type="EMBL" id="MEQ2180835.1"/>
    </source>
</evidence>
<name>A0ABV0PBJ8_9TELE</name>
<dbReference type="InterPro" id="IPR011992">
    <property type="entry name" value="EF-hand-dom_pair"/>
</dbReference>
<keyword evidence="5" id="KW-1185">Reference proteome</keyword>
<evidence type="ECO:0008006" key="6">
    <source>
        <dbReference type="Google" id="ProtNLM"/>
    </source>
</evidence>
<evidence type="ECO:0000256" key="1">
    <source>
        <dbReference type="ARBA" id="ARBA00022723"/>
    </source>
</evidence>
<dbReference type="SUPFAM" id="SSF47473">
    <property type="entry name" value="EF-hand"/>
    <property type="match status" value="1"/>
</dbReference>
<feature type="compositionally biased region" description="Basic and acidic residues" evidence="3">
    <location>
        <begin position="42"/>
        <end position="53"/>
    </location>
</feature>
<comment type="caution">
    <text evidence="4">The sequence shown here is derived from an EMBL/GenBank/DDBJ whole genome shotgun (WGS) entry which is preliminary data.</text>
</comment>
<organism evidence="4 5">
    <name type="scientific">Goodea atripinnis</name>
    <dbReference type="NCBI Taxonomy" id="208336"/>
    <lineage>
        <taxon>Eukaryota</taxon>
        <taxon>Metazoa</taxon>
        <taxon>Chordata</taxon>
        <taxon>Craniata</taxon>
        <taxon>Vertebrata</taxon>
        <taxon>Euteleostomi</taxon>
        <taxon>Actinopterygii</taxon>
        <taxon>Neopterygii</taxon>
        <taxon>Teleostei</taxon>
        <taxon>Neoteleostei</taxon>
        <taxon>Acanthomorphata</taxon>
        <taxon>Ovalentaria</taxon>
        <taxon>Atherinomorphae</taxon>
        <taxon>Cyprinodontiformes</taxon>
        <taxon>Goodeidae</taxon>
        <taxon>Goodea</taxon>
    </lineage>
</organism>
<dbReference type="PROSITE" id="PS00018">
    <property type="entry name" value="EF_HAND_1"/>
    <property type="match status" value="1"/>
</dbReference>
<gene>
    <name evidence="4" type="ORF">GOODEAATRI_005391</name>
</gene>
<evidence type="ECO:0000256" key="2">
    <source>
        <dbReference type="ARBA" id="ARBA00022837"/>
    </source>
</evidence>
<feature type="region of interest" description="Disordered" evidence="3">
    <location>
        <begin position="42"/>
        <end position="75"/>
    </location>
</feature>
<feature type="non-terminal residue" evidence="4">
    <location>
        <position position="1"/>
    </location>
</feature>
<dbReference type="InterPro" id="IPR018247">
    <property type="entry name" value="EF_Hand_1_Ca_BS"/>
</dbReference>
<sequence length="104" mass="11973">ISMKEHLESSPLECTMQDLLRYDDYNNDGHLSLQEFYTAFRRGDNRSRREPSLQRHPPTHSGGSQGVSRPIGIHSPSSKFWVIPWVSSKRNMPSILIRCPNHLS</sequence>